<reference evidence="14" key="1">
    <citation type="submission" date="2016-10" db="EMBL/GenBank/DDBJ databases">
        <authorList>
            <person name="Varghese N."/>
            <person name="Submissions S."/>
        </authorList>
    </citation>
    <scope>NUCLEOTIDE SEQUENCE [LARGE SCALE GENOMIC DNA]</scope>
    <source>
        <strain evidence="14">Z-7934</strain>
    </source>
</reference>
<dbReference type="PROSITE" id="PS51177">
    <property type="entry name" value="LUMAZINE_BIND"/>
    <property type="match status" value="2"/>
</dbReference>
<comment type="subunit">
    <text evidence="4">Homotrimer.</text>
</comment>
<evidence type="ECO:0000256" key="9">
    <source>
        <dbReference type="ARBA" id="ARBA00022737"/>
    </source>
</evidence>
<dbReference type="EMBL" id="FOQA01000001">
    <property type="protein sequence ID" value="SFH57175.1"/>
    <property type="molecule type" value="Genomic_DNA"/>
</dbReference>
<evidence type="ECO:0000256" key="5">
    <source>
        <dbReference type="ARBA" id="ARBA00012827"/>
    </source>
</evidence>
<feature type="repeat" description="Lumazine-binding" evidence="11">
    <location>
        <begin position="97"/>
        <end position="193"/>
    </location>
</feature>
<evidence type="ECO:0000256" key="2">
    <source>
        <dbReference type="ARBA" id="ARBA00002803"/>
    </source>
</evidence>
<evidence type="ECO:0000259" key="12">
    <source>
        <dbReference type="PROSITE" id="PS51177"/>
    </source>
</evidence>
<dbReference type="InterPro" id="IPR001783">
    <property type="entry name" value="Lumazine-bd"/>
</dbReference>
<dbReference type="Proteomes" id="UP000199287">
    <property type="component" value="Unassembled WGS sequence"/>
</dbReference>
<keyword evidence="7" id="KW-0686">Riboflavin biosynthesis</keyword>
<evidence type="ECO:0000313" key="14">
    <source>
        <dbReference type="Proteomes" id="UP000199287"/>
    </source>
</evidence>
<dbReference type="STRING" id="69895.SAMN05192551_101580"/>
<keyword evidence="8" id="KW-0808">Transferase</keyword>
<dbReference type="CDD" id="cd00402">
    <property type="entry name" value="Riboflavin_synthase_like"/>
    <property type="match status" value="1"/>
</dbReference>
<dbReference type="GO" id="GO:0004746">
    <property type="term" value="F:riboflavin synthase activity"/>
    <property type="evidence" value="ECO:0007669"/>
    <property type="project" value="UniProtKB-UniRule"/>
</dbReference>
<dbReference type="NCBIfam" id="NF006767">
    <property type="entry name" value="PRK09289.1"/>
    <property type="match status" value="1"/>
</dbReference>
<evidence type="ECO:0000256" key="11">
    <source>
        <dbReference type="PROSITE-ProRule" id="PRU00524"/>
    </source>
</evidence>
<dbReference type="PIRSF" id="PIRSF000498">
    <property type="entry name" value="Riboflavin_syn_A"/>
    <property type="match status" value="1"/>
</dbReference>
<organism evidence="13 14">
    <name type="scientific">Tindallia magadiensis</name>
    <dbReference type="NCBI Taxonomy" id="69895"/>
    <lineage>
        <taxon>Bacteria</taxon>
        <taxon>Bacillati</taxon>
        <taxon>Bacillota</taxon>
        <taxon>Clostridia</taxon>
        <taxon>Peptostreptococcales</taxon>
        <taxon>Tindalliaceae</taxon>
        <taxon>Tindallia</taxon>
    </lineage>
</organism>
<gene>
    <name evidence="13" type="ORF">SAMN05192551_101580</name>
</gene>
<dbReference type="InterPro" id="IPR023366">
    <property type="entry name" value="ATP_synth_asu-like_sf"/>
</dbReference>
<evidence type="ECO:0000256" key="10">
    <source>
        <dbReference type="NCBIfam" id="TIGR00187"/>
    </source>
</evidence>
<evidence type="ECO:0000256" key="4">
    <source>
        <dbReference type="ARBA" id="ARBA00011233"/>
    </source>
</evidence>
<dbReference type="NCBIfam" id="NF009566">
    <property type="entry name" value="PRK13020.1"/>
    <property type="match status" value="1"/>
</dbReference>
<comment type="pathway">
    <text evidence="3">Cofactor biosynthesis; riboflavin biosynthesis; riboflavin from 2-hydroxy-3-oxobutyl phosphate and 5-amino-6-(D-ribitylamino)uracil: step 2/2.</text>
</comment>
<proteinExistence type="predicted"/>
<dbReference type="GO" id="GO:0009231">
    <property type="term" value="P:riboflavin biosynthetic process"/>
    <property type="evidence" value="ECO:0007669"/>
    <property type="project" value="UniProtKB-KW"/>
</dbReference>
<evidence type="ECO:0000256" key="7">
    <source>
        <dbReference type="ARBA" id="ARBA00022619"/>
    </source>
</evidence>
<dbReference type="InterPro" id="IPR017938">
    <property type="entry name" value="Riboflavin_synthase-like_b-brl"/>
</dbReference>
<dbReference type="NCBIfam" id="TIGR00187">
    <property type="entry name" value="ribE"/>
    <property type="match status" value="1"/>
</dbReference>
<dbReference type="FunFam" id="2.40.30.20:FF:000003">
    <property type="entry name" value="Riboflavin synthase, alpha subunit"/>
    <property type="match status" value="1"/>
</dbReference>
<dbReference type="InterPro" id="IPR026017">
    <property type="entry name" value="Lumazine-bd_dom"/>
</dbReference>
<evidence type="ECO:0000256" key="1">
    <source>
        <dbReference type="ARBA" id="ARBA00000968"/>
    </source>
</evidence>
<dbReference type="EC" id="2.5.1.9" evidence="5 10"/>
<name>A0A1I3B4E1_9FIRM</name>
<evidence type="ECO:0000313" key="13">
    <source>
        <dbReference type="EMBL" id="SFH57175.1"/>
    </source>
</evidence>
<dbReference type="RefSeq" id="WP_093369485.1">
    <property type="nucleotide sequence ID" value="NZ_FOQA01000001.1"/>
</dbReference>
<dbReference type="SUPFAM" id="SSF63380">
    <property type="entry name" value="Riboflavin synthase domain-like"/>
    <property type="match status" value="2"/>
</dbReference>
<dbReference type="Pfam" id="PF00677">
    <property type="entry name" value="Lum_binding"/>
    <property type="match status" value="2"/>
</dbReference>
<dbReference type="AlphaFoldDB" id="A0A1I3B4E1"/>
<protein>
    <recommendedName>
        <fullName evidence="6 10">Riboflavin synthase</fullName>
        <ecNumber evidence="5 10">2.5.1.9</ecNumber>
    </recommendedName>
</protein>
<accession>A0A1I3B4E1</accession>
<evidence type="ECO:0000256" key="6">
    <source>
        <dbReference type="ARBA" id="ARBA00013950"/>
    </source>
</evidence>
<feature type="repeat" description="Lumazine-binding" evidence="11">
    <location>
        <begin position="1"/>
        <end position="96"/>
    </location>
</feature>
<feature type="domain" description="Lumazine-binding" evidence="12">
    <location>
        <begin position="97"/>
        <end position="193"/>
    </location>
</feature>
<evidence type="ECO:0000256" key="3">
    <source>
        <dbReference type="ARBA" id="ARBA00004887"/>
    </source>
</evidence>
<dbReference type="OrthoDB" id="9788537at2"/>
<comment type="catalytic activity">
    <reaction evidence="1">
        <text>2 6,7-dimethyl-8-(1-D-ribityl)lumazine + H(+) = 5-amino-6-(D-ribitylamino)uracil + riboflavin</text>
        <dbReference type="Rhea" id="RHEA:20772"/>
        <dbReference type="ChEBI" id="CHEBI:15378"/>
        <dbReference type="ChEBI" id="CHEBI:15934"/>
        <dbReference type="ChEBI" id="CHEBI:57986"/>
        <dbReference type="ChEBI" id="CHEBI:58201"/>
        <dbReference type="EC" id="2.5.1.9"/>
    </reaction>
</comment>
<comment type="function">
    <text evidence="2">Catalyzes the dismutation of two molecules of 6,7-dimethyl-8-ribityllumazine, resulting in the formation of riboflavin and 5-amino-6-(D-ribitylamino)uracil.</text>
</comment>
<feature type="domain" description="Lumazine-binding" evidence="12">
    <location>
        <begin position="1"/>
        <end position="96"/>
    </location>
</feature>
<keyword evidence="14" id="KW-1185">Reference proteome</keyword>
<dbReference type="PANTHER" id="PTHR21098:SF12">
    <property type="entry name" value="RIBOFLAVIN SYNTHASE"/>
    <property type="match status" value="1"/>
</dbReference>
<keyword evidence="9" id="KW-0677">Repeat</keyword>
<dbReference type="Gene3D" id="2.40.30.20">
    <property type="match status" value="2"/>
</dbReference>
<evidence type="ECO:0000256" key="8">
    <source>
        <dbReference type="ARBA" id="ARBA00022679"/>
    </source>
</evidence>
<dbReference type="FunFam" id="2.40.30.20:FF:000004">
    <property type="entry name" value="Riboflavin synthase, alpha subunit"/>
    <property type="match status" value="1"/>
</dbReference>
<sequence>MFTGIVEEIGEVVNLVSQQNRISLQIKCQKVLQDVQLGDSIAVNGVCLTVTNFTADQMEADVMPETLRSTSLSEAKPGKKVNLERALSVNGRLGGHIVTGHIDGIGTMIKKYQEKNAIWIYTKTTAEIMRYIVHKGSIAMDGTSLTVAKVEKDAFAVSIIPHTAEMTILTEKEVGAVINLECDIIGKYVEKLMIGKESEDTGITVEKLQRYGF</sequence>
<dbReference type="PANTHER" id="PTHR21098">
    <property type="entry name" value="RIBOFLAVIN SYNTHASE ALPHA CHAIN"/>
    <property type="match status" value="1"/>
</dbReference>